<comment type="caution">
    <text evidence="1">The sequence shown here is derived from an EMBL/GenBank/DDBJ whole genome shotgun (WGS) entry which is preliminary data.</text>
</comment>
<reference evidence="1 2" key="1">
    <citation type="journal article" date="2018" name="Nat. Biotechnol.">
        <title>A standardized bacterial taxonomy based on genome phylogeny substantially revises the tree of life.</title>
        <authorList>
            <person name="Parks D.H."/>
            <person name="Chuvochina M."/>
            <person name="Waite D.W."/>
            <person name="Rinke C."/>
            <person name="Skarshewski A."/>
            <person name="Chaumeil P.A."/>
            <person name="Hugenholtz P."/>
        </authorList>
    </citation>
    <scope>NUCLEOTIDE SEQUENCE [LARGE SCALE GENOMIC DNA]</scope>
    <source>
        <strain evidence="1">UBA11978</strain>
    </source>
</reference>
<accession>A0A350P944</accession>
<protein>
    <submittedName>
        <fullName evidence="1">Uncharacterized protein</fullName>
    </submittedName>
</protein>
<dbReference type="Proteomes" id="UP000263517">
    <property type="component" value="Unassembled WGS sequence"/>
</dbReference>
<organism evidence="1 2">
    <name type="scientific">Alteromonas australica</name>
    <dbReference type="NCBI Taxonomy" id="589873"/>
    <lineage>
        <taxon>Bacteria</taxon>
        <taxon>Pseudomonadati</taxon>
        <taxon>Pseudomonadota</taxon>
        <taxon>Gammaproteobacteria</taxon>
        <taxon>Alteromonadales</taxon>
        <taxon>Alteromonadaceae</taxon>
        <taxon>Alteromonas/Salinimonas group</taxon>
        <taxon>Alteromonas</taxon>
    </lineage>
</organism>
<evidence type="ECO:0000313" key="1">
    <source>
        <dbReference type="EMBL" id="HAW77811.1"/>
    </source>
</evidence>
<dbReference type="EMBL" id="DNAN01000665">
    <property type="protein sequence ID" value="HAW77811.1"/>
    <property type="molecule type" value="Genomic_DNA"/>
</dbReference>
<name>A0A350P944_9ALTE</name>
<dbReference type="AlphaFoldDB" id="A0A350P944"/>
<evidence type="ECO:0000313" key="2">
    <source>
        <dbReference type="Proteomes" id="UP000263517"/>
    </source>
</evidence>
<gene>
    <name evidence="1" type="ORF">DCW74_19010</name>
</gene>
<sequence length="75" mass="8128">MPVELGFVWKATCAALELALKPWLWLAGFVGLAPSQVQVAQALCVKRLGTHLTGIRPHGTPFVCGQGLWGQIFIK</sequence>
<proteinExistence type="predicted"/>